<name>E6MHK3_9FIRM</name>
<keyword evidence="1" id="KW-0689">Ribosomal protein</keyword>
<dbReference type="InterPro" id="IPR041985">
    <property type="entry name" value="Ribosomal_eL14_KOW"/>
</dbReference>
<accession>E6MHK3</accession>
<dbReference type="AlphaFoldDB" id="E6MHK3"/>
<dbReference type="CDD" id="cd06088">
    <property type="entry name" value="KOW_RPL14"/>
    <property type="match status" value="1"/>
</dbReference>
<evidence type="ECO:0000256" key="1">
    <source>
        <dbReference type="ARBA" id="ARBA00022980"/>
    </source>
</evidence>
<evidence type="ECO:0000313" key="3">
    <source>
        <dbReference type="EMBL" id="EFV01434.1"/>
    </source>
</evidence>
<dbReference type="InterPro" id="IPR008991">
    <property type="entry name" value="Translation_prot_SH3-like_sf"/>
</dbReference>
<dbReference type="Gene3D" id="2.30.30.30">
    <property type="match status" value="1"/>
</dbReference>
<organism evidence="3 4">
    <name type="scientific">Pseudoramibacter alactolyticus ATCC 23263</name>
    <dbReference type="NCBI Taxonomy" id="887929"/>
    <lineage>
        <taxon>Bacteria</taxon>
        <taxon>Bacillati</taxon>
        <taxon>Bacillota</taxon>
        <taxon>Clostridia</taxon>
        <taxon>Eubacteriales</taxon>
        <taxon>Eubacteriaceae</taxon>
        <taxon>Pseudoramibacter</taxon>
    </lineage>
</organism>
<dbReference type="GO" id="GO:0005840">
    <property type="term" value="C:ribosome"/>
    <property type="evidence" value="ECO:0007669"/>
    <property type="project" value="UniProtKB-KW"/>
</dbReference>
<dbReference type="GO" id="GO:1990904">
    <property type="term" value="C:ribonucleoprotein complex"/>
    <property type="evidence" value="ECO:0007669"/>
    <property type="project" value="UniProtKB-KW"/>
</dbReference>
<dbReference type="SUPFAM" id="SSF50104">
    <property type="entry name" value="Translation proteins SH3-like domain"/>
    <property type="match status" value="1"/>
</dbReference>
<keyword evidence="4" id="KW-1185">Reference proteome</keyword>
<dbReference type="Proteomes" id="UP000004754">
    <property type="component" value="Unassembled WGS sequence"/>
</dbReference>
<evidence type="ECO:0000256" key="2">
    <source>
        <dbReference type="ARBA" id="ARBA00023274"/>
    </source>
</evidence>
<dbReference type="InterPro" id="IPR014722">
    <property type="entry name" value="Rib_uL2_dom2"/>
</dbReference>
<comment type="caution">
    <text evidence="3">The sequence shown here is derived from an EMBL/GenBank/DDBJ whole genome shotgun (WGS) entry which is preliminary data.</text>
</comment>
<dbReference type="HOGENOM" id="CLU_210501_0_0_9"/>
<sequence>MSCCVIGQVVRSKAGRDKNQFMIVVGIPDDGYVLLSDGASRKISRPKKKK</sequence>
<protein>
    <submittedName>
        <fullName evidence="3">Uncharacterized protein</fullName>
    </submittedName>
</protein>
<reference evidence="3 4" key="1">
    <citation type="submission" date="2010-12" db="EMBL/GenBank/DDBJ databases">
        <authorList>
            <person name="Muzny D."/>
            <person name="Qin X."/>
            <person name="Deng J."/>
            <person name="Jiang H."/>
            <person name="Liu Y."/>
            <person name="Qu J."/>
            <person name="Song X.-Z."/>
            <person name="Zhang L."/>
            <person name="Thornton R."/>
            <person name="Coyle M."/>
            <person name="Francisco L."/>
            <person name="Jackson L."/>
            <person name="Javaid M."/>
            <person name="Korchina V."/>
            <person name="Kovar C."/>
            <person name="Mata R."/>
            <person name="Mathew T."/>
            <person name="Ngo R."/>
            <person name="Nguyen L."/>
            <person name="Nguyen N."/>
            <person name="Okwuonu G."/>
            <person name="Ongeri F."/>
            <person name="Pham C."/>
            <person name="Simmons D."/>
            <person name="Wilczek-Boney K."/>
            <person name="Hale W."/>
            <person name="Jakkamsetti A."/>
            <person name="Pham P."/>
            <person name="Ruth R."/>
            <person name="San Lucas F."/>
            <person name="Warren J."/>
            <person name="Zhang J."/>
            <person name="Zhao Z."/>
            <person name="Zhou C."/>
            <person name="Zhu D."/>
            <person name="Lee S."/>
            <person name="Bess C."/>
            <person name="Blankenburg K."/>
            <person name="Forbes L."/>
            <person name="Fu Q."/>
            <person name="Gubbala S."/>
            <person name="Hirani K."/>
            <person name="Jayaseelan J.C."/>
            <person name="Lara F."/>
            <person name="Munidasa M."/>
            <person name="Palculict T."/>
            <person name="Patil S."/>
            <person name="Pu L.-L."/>
            <person name="Saada N."/>
            <person name="Tang L."/>
            <person name="Weissenberger G."/>
            <person name="Zhu Y."/>
            <person name="Hemphill L."/>
            <person name="Shang Y."/>
            <person name="Youmans B."/>
            <person name="Ayvaz T."/>
            <person name="Ross M."/>
            <person name="Santibanez J."/>
            <person name="Aqrawi P."/>
            <person name="Gross S."/>
            <person name="Joshi V."/>
            <person name="Fowler G."/>
            <person name="Nazareth L."/>
            <person name="Reid J."/>
            <person name="Worley K."/>
            <person name="Petrosino J."/>
            <person name="Highlander S."/>
            <person name="Gibbs R."/>
        </authorList>
    </citation>
    <scope>NUCLEOTIDE SEQUENCE [LARGE SCALE GENOMIC DNA]</scope>
    <source>
        <strain evidence="3 4">ATCC 23263</strain>
    </source>
</reference>
<gene>
    <name evidence="3" type="ORF">HMP0721_1488</name>
</gene>
<dbReference type="EMBL" id="AEQN01000019">
    <property type="protein sequence ID" value="EFV01434.1"/>
    <property type="molecule type" value="Genomic_DNA"/>
</dbReference>
<proteinExistence type="predicted"/>
<evidence type="ECO:0000313" key="4">
    <source>
        <dbReference type="Proteomes" id="UP000004754"/>
    </source>
</evidence>
<dbReference type="STRING" id="887929.HMP0721_1488"/>
<keyword evidence="2" id="KW-0687">Ribonucleoprotein</keyword>